<reference evidence="1" key="1">
    <citation type="submission" date="2021-02" db="EMBL/GenBank/DDBJ databases">
        <authorList>
            <person name="Nowell W R."/>
        </authorList>
    </citation>
    <scope>NUCLEOTIDE SEQUENCE</scope>
</reference>
<proteinExistence type="predicted"/>
<protein>
    <submittedName>
        <fullName evidence="1">Uncharacterized protein</fullName>
    </submittedName>
</protein>
<dbReference type="Proteomes" id="UP000663855">
    <property type="component" value="Unassembled WGS sequence"/>
</dbReference>
<sequence>MAGQSSSNFAEQMDSHNQLDSVLSLPENHNVSFGNTENFADEPIGVYSTSHLLDAAIFILSNGTCQNADIPRDSQYPVQFLNEVFDHLATLKSTPQGFYRELITAYVEMYKIDLHLIALDTNNKYIIIGKNELFDSNEVPIDQKNHAFIYCDLENDIYNPWFYRNISNGENRTVFTKDDELIWQSIATRIGRKNEENNTIQMGGHFSVPSNDLSNTVSENNLPPENHSMILDQQPSVRIEANVCVERILQQLWDITQAATPLLSRTVLQANIPVQLADTNNVEQINQNVSNIAPFSETHLTSTTHIAQTASLPTPASFQYNAPPIKTQPKQDWHYRSMKDLGRTGFPIIAGVGPQRTLISVKVPPQMNDKMYLGIKIVTYNDREHRSKVPVPKGTTVDVTDFSKDNNLNRLQFFQCNQTDYFDPNNRYVYSDITADEHQAERKE</sequence>
<comment type="caution">
    <text evidence="1">The sequence shown here is derived from an EMBL/GenBank/DDBJ whole genome shotgun (WGS) entry which is preliminary data.</text>
</comment>
<name>A0A815I6W1_9BILA</name>
<accession>A0A815I6W1</accession>
<gene>
    <name evidence="1" type="ORF">CJN711_LOCUS20094</name>
</gene>
<dbReference type="EMBL" id="CAJNOV010009441">
    <property type="protein sequence ID" value="CAF1364254.1"/>
    <property type="molecule type" value="Genomic_DNA"/>
</dbReference>
<dbReference type="AlphaFoldDB" id="A0A815I6W1"/>
<evidence type="ECO:0000313" key="2">
    <source>
        <dbReference type="Proteomes" id="UP000663855"/>
    </source>
</evidence>
<organism evidence="1 2">
    <name type="scientific">Rotaria magnacalcarata</name>
    <dbReference type="NCBI Taxonomy" id="392030"/>
    <lineage>
        <taxon>Eukaryota</taxon>
        <taxon>Metazoa</taxon>
        <taxon>Spiralia</taxon>
        <taxon>Gnathifera</taxon>
        <taxon>Rotifera</taxon>
        <taxon>Eurotatoria</taxon>
        <taxon>Bdelloidea</taxon>
        <taxon>Philodinida</taxon>
        <taxon>Philodinidae</taxon>
        <taxon>Rotaria</taxon>
    </lineage>
</organism>
<evidence type="ECO:0000313" key="1">
    <source>
        <dbReference type="EMBL" id="CAF1364254.1"/>
    </source>
</evidence>